<feature type="chain" id="PRO_5045811526" evidence="1">
    <location>
        <begin position="25"/>
        <end position="234"/>
    </location>
</feature>
<comment type="caution">
    <text evidence="2">The sequence shown here is derived from an EMBL/GenBank/DDBJ whole genome shotgun (WGS) entry which is preliminary data.</text>
</comment>
<evidence type="ECO:0000313" key="3">
    <source>
        <dbReference type="Proteomes" id="UP001597216"/>
    </source>
</evidence>
<protein>
    <submittedName>
        <fullName evidence="2">Uncharacterized protein</fullName>
    </submittedName>
</protein>
<evidence type="ECO:0000256" key="1">
    <source>
        <dbReference type="SAM" id="SignalP"/>
    </source>
</evidence>
<gene>
    <name evidence="2" type="ORF">ACFQ27_10135</name>
</gene>
<feature type="signal peptide" evidence="1">
    <location>
        <begin position="1"/>
        <end position="24"/>
    </location>
</feature>
<reference evidence="3" key="1">
    <citation type="journal article" date="2019" name="Int. J. Syst. Evol. Microbiol.">
        <title>The Global Catalogue of Microorganisms (GCM) 10K type strain sequencing project: providing services to taxonomists for standard genome sequencing and annotation.</title>
        <authorList>
            <consortium name="The Broad Institute Genomics Platform"/>
            <consortium name="The Broad Institute Genome Sequencing Center for Infectious Disease"/>
            <person name="Wu L."/>
            <person name="Ma J."/>
        </authorList>
    </citation>
    <scope>NUCLEOTIDE SEQUENCE [LARGE SCALE GENOMIC DNA]</scope>
    <source>
        <strain evidence="3">CCUG 55074</strain>
    </source>
</reference>
<keyword evidence="3" id="KW-1185">Reference proteome</keyword>
<evidence type="ECO:0000313" key="2">
    <source>
        <dbReference type="EMBL" id="MFD1190937.1"/>
    </source>
</evidence>
<dbReference type="RefSeq" id="WP_377353498.1">
    <property type="nucleotide sequence ID" value="NZ_JBHTLQ010000019.1"/>
</dbReference>
<dbReference type="EMBL" id="JBHTLQ010000019">
    <property type="protein sequence ID" value="MFD1190937.1"/>
    <property type="molecule type" value="Genomic_DNA"/>
</dbReference>
<dbReference type="Proteomes" id="UP001597216">
    <property type="component" value="Unassembled WGS sequence"/>
</dbReference>
<keyword evidence="1" id="KW-0732">Signal</keyword>
<organism evidence="2 3">
    <name type="scientific">Phenylobacterium conjunctum</name>
    <dbReference type="NCBI Taxonomy" id="1298959"/>
    <lineage>
        <taxon>Bacteria</taxon>
        <taxon>Pseudomonadati</taxon>
        <taxon>Pseudomonadota</taxon>
        <taxon>Alphaproteobacteria</taxon>
        <taxon>Caulobacterales</taxon>
        <taxon>Caulobacteraceae</taxon>
        <taxon>Phenylobacterium</taxon>
    </lineage>
</organism>
<proteinExistence type="predicted"/>
<name>A0ABW3T2G6_9CAUL</name>
<sequence>MKPAQILATVLAAAILAAAPAALADPAAMIAKSEKVKLKGRKGEKLTRPGYELAEYSGVFSASTFQGSDSLGIWAKTKTAFDFTITRPGWSAPVTVACGGGQGRLGLGWITFKRDNLQVTCTFGGSAPANAAFSLALADGSFLQKLAQPQRAAELQYGSVNLRAQTRVLGGLPIGGGGPVGYLFTKGDEEVGGIQLAGFQPSFYLPPQPSADRDAAAITAMILFLFKDPGRPER</sequence>
<accession>A0ABW3T2G6</accession>